<proteinExistence type="predicted"/>
<accession>A0A0J7AUF6</accession>
<evidence type="ECO:0000256" key="2">
    <source>
        <dbReference type="SAM" id="Phobius"/>
    </source>
</evidence>
<feature type="region of interest" description="Disordered" evidence="1">
    <location>
        <begin position="1"/>
        <end position="25"/>
    </location>
</feature>
<keyword evidence="2" id="KW-1133">Transmembrane helix</keyword>
<evidence type="ECO:0000313" key="3">
    <source>
        <dbReference type="EMBL" id="KMP00952.1"/>
    </source>
</evidence>
<reference evidence="4" key="1">
    <citation type="journal article" date="2010" name="Genome Res.">
        <title>Population genomic sequencing of Coccidioides fungi reveals recent hybridization and transposon control.</title>
        <authorList>
            <person name="Neafsey D.E."/>
            <person name="Barker B.M."/>
            <person name="Sharpton T.J."/>
            <person name="Stajich J.E."/>
            <person name="Park D.J."/>
            <person name="Whiston E."/>
            <person name="Hung C.-Y."/>
            <person name="McMahan C."/>
            <person name="White J."/>
            <person name="Sykes S."/>
            <person name="Heiman D."/>
            <person name="Young S."/>
            <person name="Zeng Q."/>
            <person name="Abouelleil A."/>
            <person name="Aftuck L."/>
            <person name="Bessette D."/>
            <person name="Brown A."/>
            <person name="FitzGerald M."/>
            <person name="Lui A."/>
            <person name="Macdonald J.P."/>
            <person name="Priest M."/>
            <person name="Orbach M.J."/>
            <person name="Galgiani J.N."/>
            <person name="Kirkland T.N."/>
            <person name="Cole G.T."/>
            <person name="Birren B.W."/>
            <person name="Henn M.R."/>
            <person name="Taylor J.W."/>
            <person name="Rounsley S.D."/>
        </authorList>
    </citation>
    <scope>NUCLEOTIDE SEQUENCE [LARGE SCALE GENOMIC DNA]</scope>
    <source>
        <strain evidence="4">RMSCC 2394</strain>
    </source>
</reference>
<sequence length="111" mass="12482">MWSGWGKKQCEPNDGVKTPFWMTGPKGLNPTDKRLSYIITEPQNIAPWSIDGLFQCTGLTPDSMSYIALCLHTIAKSGTKFMSSLMLLEFLALYLFLVPPQVRNQGQELLQ</sequence>
<keyword evidence="2" id="KW-0812">Transmembrane</keyword>
<dbReference type="AlphaFoldDB" id="A0A0J7AUF6"/>
<evidence type="ECO:0000313" key="4">
    <source>
        <dbReference type="Proteomes" id="UP000054565"/>
    </source>
</evidence>
<feature type="transmembrane region" description="Helical" evidence="2">
    <location>
        <begin position="81"/>
        <end position="102"/>
    </location>
</feature>
<dbReference type="Proteomes" id="UP000054565">
    <property type="component" value="Unassembled WGS sequence"/>
</dbReference>
<organism evidence="3 4">
    <name type="scientific">Coccidioides immitis RMSCC 2394</name>
    <dbReference type="NCBI Taxonomy" id="404692"/>
    <lineage>
        <taxon>Eukaryota</taxon>
        <taxon>Fungi</taxon>
        <taxon>Dikarya</taxon>
        <taxon>Ascomycota</taxon>
        <taxon>Pezizomycotina</taxon>
        <taxon>Eurotiomycetes</taxon>
        <taxon>Eurotiomycetidae</taxon>
        <taxon>Onygenales</taxon>
        <taxon>Onygenaceae</taxon>
        <taxon>Coccidioides</taxon>
    </lineage>
</organism>
<protein>
    <submittedName>
        <fullName evidence="3">Uncharacterized protein</fullName>
    </submittedName>
</protein>
<keyword evidence="2" id="KW-0472">Membrane</keyword>
<evidence type="ECO:0000256" key="1">
    <source>
        <dbReference type="SAM" id="MobiDB-lite"/>
    </source>
</evidence>
<gene>
    <name evidence="3" type="ORF">CIRG_01092</name>
</gene>
<dbReference type="EMBL" id="DS028093">
    <property type="protein sequence ID" value="KMP00952.1"/>
    <property type="molecule type" value="Genomic_DNA"/>
</dbReference>
<name>A0A0J7AUF6_COCIT</name>